<sequence>MTKQRLYHSQFNHHGWQSGKGSKSRAHNLRATEALKKLYSNSVELEEICDPDLIKNNLLIIDNKKVDPLHGDQLFQSITKTLEQEKKEYLEKIENAYTDSNKAELSSKRAKAKAALKRYAAGSDNEEKTFWNGLIEKLGSQKIDAENEILKLKNTSDLKIKRFNQKIKRIAELSNYDDLINVKSRNTEYTIFSKELLYKIPDDTNLKIKPIDLANFTNLMNKKLYPDFRTTYIVIHSDENPDRPHAHCEFSGLNLKTGEMDIQQQLFLNLEKQYNLKNKIFPFEKKTYNGLNSEEVKQFGVLYQDFIYEEMNTYLLKKGYNSKLEKRTEKEKNDDQRDFFESKKPTQKREFTRAKKLQEQNEKAKIEAMQNIEKQKKLKSELLETERKVEKAYKELSIVEKSVVNTKAALRAAIDFANNAEIKSLLDYKKHFQSIKNEVIQDTVKAKSIEIQPDEVQEKKIRNVRKRKF</sequence>
<name>B4YPC9_9GAMM</name>
<accession>B4YPC9</accession>
<evidence type="ECO:0000256" key="1">
    <source>
        <dbReference type="SAM" id="MobiDB-lite"/>
    </source>
</evidence>
<reference evidence="2" key="1">
    <citation type="submission" date="2008-08" db="EMBL/GenBank/DDBJ databases">
        <title>pPBS: a novel plasmid from the Antarctic bacterium Bsi429.</title>
        <authorList>
            <person name="Wu Z."/>
            <person name="Zhao D."/>
            <person name="Chen X."/>
            <person name="Zhang X."/>
            <person name="Zhang Y."/>
            <person name="Chen B."/>
            <person name="Yu Y."/>
        </authorList>
    </citation>
    <scope>NUCLEOTIDE SEQUENCE</scope>
    <source>
        <strain evidence="2">Bsi429</strain>
        <plasmid evidence="2">pPBS</plasmid>
    </source>
</reference>
<keyword evidence="2" id="KW-0614">Plasmid</keyword>
<proteinExistence type="predicted"/>
<feature type="region of interest" description="Disordered" evidence="1">
    <location>
        <begin position="1"/>
        <end position="25"/>
    </location>
</feature>
<dbReference type="EMBL" id="EU627679">
    <property type="protein sequence ID" value="ACG50188.1"/>
    <property type="molecule type" value="Genomic_DNA"/>
</dbReference>
<dbReference type="AlphaFoldDB" id="B4YPC9"/>
<feature type="region of interest" description="Disordered" evidence="1">
    <location>
        <begin position="327"/>
        <end position="356"/>
    </location>
</feature>
<geneLocation type="plasmid" evidence="2">
    <name>pPBS</name>
</geneLocation>
<evidence type="ECO:0000313" key="2">
    <source>
        <dbReference type="EMBL" id="ACG50188.1"/>
    </source>
</evidence>
<feature type="compositionally biased region" description="Polar residues" evidence="1">
    <location>
        <begin position="1"/>
        <end position="12"/>
    </location>
</feature>
<reference evidence="2" key="2">
    <citation type="journal article" date="2011" name="Microb. Cell Fact.">
        <title>Characterization of a cryptic plasmid pSM429 and its application for heterologous expression in psychrophilic Pseudoalteromonas.</title>
        <authorList>
            <person name="Zhao D.L."/>
            <person name="Yu Z.C."/>
            <person name="Li P.Y."/>
            <person name="Wu Z.Y."/>
            <person name="Chen X.L."/>
            <person name="Shi M."/>
            <person name="Yu Y."/>
            <person name="Chen B."/>
            <person name="Zhou B.C."/>
            <person name="Zhang Y.Z."/>
        </authorList>
    </citation>
    <scope>NUCLEOTIDE SEQUENCE</scope>
    <source>
        <strain evidence="2">Bsi429</strain>
        <plasmid evidence="2">pPBS</plasmid>
    </source>
</reference>
<organism evidence="2">
    <name type="scientific">Pseudoalteromonas sp. Bsi429</name>
    <dbReference type="NCBI Taxonomy" id="529381"/>
    <lineage>
        <taxon>Bacteria</taxon>
        <taxon>Pseudomonadati</taxon>
        <taxon>Pseudomonadota</taxon>
        <taxon>Gammaproteobacteria</taxon>
        <taxon>Alteromonadales</taxon>
        <taxon>Pseudoalteromonadaceae</taxon>
        <taxon>Pseudoalteromonas</taxon>
    </lineage>
</organism>
<protein>
    <submittedName>
        <fullName evidence="2">Uncharacterized protein</fullName>
    </submittedName>
</protein>